<feature type="compositionally biased region" description="Basic and acidic residues" evidence="1">
    <location>
        <begin position="150"/>
        <end position="160"/>
    </location>
</feature>
<feature type="compositionally biased region" description="Basic residues" evidence="1">
    <location>
        <begin position="109"/>
        <end position="125"/>
    </location>
</feature>
<dbReference type="AlphaFoldDB" id="A0AAD1Y6C8"/>
<comment type="caution">
    <text evidence="2">The sequence shown here is derived from an EMBL/GenBank/DDBJ whole genome shotgun (WGS) entry which is preliminary data.</text>
</comment>
<evidence type="ECO:0000313" key="2">
    <source>
        <dbReference type="EMBL" id="CAI2386201.1"/>
    </source>
</evidence>
<keyword evidence="3" id="KW-1185">Reference proteome</keyword>
<feature type="region of interest" description="Disordered" evidence="1">
    <location>
        <begin position="557"/>
        <end position="604"/>
    </location>
</feature>
<feature type="compositionally biased region" description="Acidic residues" evidence="1">
    <location>
        <begin position="1"/>
        <end position="10"/>
    </location>
</feature>
<feature type="region of interest" description="Disordered" evidence="1">
    <location>
        <begin position="84"/>
        <end position="168"/>
    </location>
</feature>
<evidence type="ECO:0000256" key="1">
    <source>
        <dbReference type="SAM" id="MobiDB-lite"/>
    </source>
</evidence>
<proteinExistence type="predicted"/>
<protein>
    <submittedName>
        <fullName evidence="2">Uncharacterized protein</fullName>
    </submittedName>
</protein>
<name>A0AAD1Y6C8_EUPCR</name>
<organism evidence="2 3">
    <name type="scientific">Euplotes crassus</name>
    <dbReference type="NCBI Taxonomy" id="5936"/>
    <lineage>
        <taxon>Eukaryota</taxon>
        <taxon>Sar</taxon>
        <taxon>Alveolata</taxon>
        <taxon>Ciliophora</taxon>
        <taxon>Intramacronucleata</taxon>
        <taxon>Spirotrichea</taxon>
        <taxon>Hypotrichia</taxon>
        <taxon>Euplotida</taxon>
        <taxon>Euplotidae</taxon>
        <taxon>Moneuplotes</taxon>
    </lineage>
</organism>
<dbReference type="Proteomes" id="UP001295684">
    <property type="component" value="Unassembled WGS sequence"/>
</dbReference>
<reference evidence="2" key="1">
    <citation type="submission" date="2023-07" db="EMBL/GenBank/DDBJ databases">
        <authorList>
            <consortium name="AG Swart"/>
            <person name="Singh M."/>
            <person name="Singh A."/>
            <person name="Seah K."/>
            <person name="Emmerich C."/>
        </authorList>
    </citation>
    <scope>NUCLEOTIDE SEQUENCE</scope>
    <source>
        <strain evidence="2">DP1</strain>
    </source>
</reference>
<gene>
    <name evidence="2" type="ORF">ECRASSUSDP1_LOCUS27807</name>
</gene>
<dbReference type="EMBL" id="CAMPGE010028692">
    <property type="protein sequence ID" value="CAI2386201.1"/>
    <property type="molecule type" value="Genomic_DNA"/>
</dbReference>
<feature type="region of interest" description="Disordered" evidence="1">
    <location>
        <begin position="1"/>
        <end position="24"/>
    </location>
</feature>
<feature type="compositionally biased region" description="Polar residues" evidence="1">
    <location>
        <begin position="126"/>
        <end position="139"/>
    </location>
</feature>
<sequence length="683" mass="79264">MENIESDYESSDEHIKSSLPSDSICKRPIIHSPSMNIENTNINNCHEIRPIEDDQEIPEVYESNPKQNDFIKNDIQKSSKVVQLESQESDEEPVSIRNTINSKPVLFVRPHHLKTSRSGSRKNQRKSQGSSSTSRNFNPYSIPATSRALETSRDSSERDLHKRKRSFTNKNSDIMSQNLIKKQIQTTVEYLSQNGYISFPNFLQALYLLQITTCLGRVNLPNHESASRAKAYREQVERREFEFATNLWNIINKFLFNYVDSVICIDFLTILLSKNPLDNVDLVEEYLSEVSIVDNIPEEEILKNIETNRDIFVEHPWSIQHLFYEYLTNLKQPVQITRQIKGPLAQVKLIETLNEHYKEYTFKPKISKKSKQIEKQKKEEAIHHINSFIEEQEALKNETPQIESSEMFQRKKSVNISRRKKSLKGSKIDDWLNRSHDHSTHNRLYNEAKILDAKLMHQRKIHWHSGEDGCTFQPRLVTNPEKTRKLCAARTKSLESQLSTTKLKQRTRNIKSQNAVNSVQNNRIMTKASISKKKPRQKGMKNYLKILREKEMIKNQSMNMSKAQADVNEDNHEGPQSSSKGEDKKREPLGMMKNSGSRNNMPAQPKKTILIPYKHSYKDKDTKGDIIELKIHYTKTKCATLHVTKDSNPRDVAKGFCKTYGLGKSMYDSLVAVITKKKEKWKL</sequence>
<accession>A0AAD1Y6C8</accession>
<evidence type="ECO:0000313" key="3">
    <source>
        <dbReference type="Proteomes" id="UP001295684"/>
    </source>
</evidence>